<dbReference type="GO" id="GO:0015225">
    <property type="term" value="F:biotin transmembrane transporter activity"/>
    <property type="evidence" value="ECO:0007669"/>
    <property type="project" value="InterPro"/>
</dbReference>
<evidence type="ECO:0000256" key="3">
    <source>
        <dbReference type="ARBA" id="ARBA00022448"/>
    </source>
</evidence>
<evidence type="ECO:0000313" key="10">
    <source>
        <dbReference type="EMBL" id="GED11998.1"/>
    </source>
</evidence>
<comment type="subcellular location">
    <subcellularLocation>
        <location evidence="1">Cell membrane</location>
        <topology evidence="1">Multi-pass membrane protein</topology>
    </subcellularLocation>
</comment>
<keyword evidence="3" id="KW-0813">Transport</keyword>
<evidence type="ECO:0000256" key="9">
    <source>
        <dbReference type="SAM" id="Phobius"/>
    </source>
</evidence>
<evidence type="ECO:0008006" key="12">
    <source>
        <dbReference type="Google" id="ProtNLM"/>
    </source>
</evidence>
<evidence type="ECO:0000256" key="2">
    <source>
        <dbReference type="ARBA" id="ARBA00010692"/>
    </source>
</evidence>
<protein>
    <recommendedName>
        <fullName evidence="12">Biotin transporter</fullName>
    </recommendedName>
</protein>
<dbReference type="InterPro" id="IPR003784">
    <property type="entry name" value="BioY"/>
</dbReference>
<dbReference type="Pfam" id="PF02632">
    <property type="entry name" value="BioY"/>
    <property type="match status" value="1"/>
</dbReference>
<dbReference type="PANTHER" id="PTHR34295">
    <property type="entry name" value="BIOTIN TRANSPORTER BIOY"/>
    <property type="match status" value="1"/>
</dbReference>
<name>A0A4Y4E941_CELCE</name>
<comment type="caution">
    <text evidence="10">The sequence shown here is derived from an EMBL/GenBank/DDBJ whole genome shotgun (WGS) entry which is preliminary data.</text>
</comment>
<evidence type="ECO:0000256" key="8">
    <source>
        <dbReference type="SAM" id="MobiDB-lite"/>
    </source>
</evidence>
<dbReference type="PANTHER" id="PTHR34295:SF4">
    <property type="entry name" value="BIOTIN TRANSPORTER BIOY-RELATED"/>
    <property type="match status" value="1"/>
</dbReference>
<reference evidence="10 11" key="1">
    <citation type="submission" date="2019-06" db="EMBL/GenBank/DDBJ databases">
        <title>Whole genome shotgun sequence of Cellulosimicrobium cellulans NBRC 15516.</title>
        <authorList>
            <person name="Hosoyama A."/>
            <person name="Uohara A."/>
            <person name="Ohji S."/>
            <person name="Ichikawa N."/>
        </authorList>
    </citation>
    <scope>NUCLEOTIDE SEQUENCE [LARGE SCALE GENOMIC DNA]</scope>
    <source>
        <strain evidence="10 11">NBRC 15516</strain>
    </source>
</reference>
<evidence type="ECO:0000256" key="4">
    <source>
        <dbReference type="ARBA" id="ARBA00022475"/>
    </source>
</evidence>
<feature type="transmembrane region" description="Helical" evidence="9">
    <location>
        <begin position="142"/>
        <end position="169"/>
    </location>
</feature>
<dbReference type="GO" id="GO:0005886">
    <property type="term" value="C:plasma membrane"/>
    <property type="evidence" value="ECO:0007669"/>
    <property type="project" value="UniProtKB-SubCell"/>
</dbReference>
<evidence type="ECO:0000313" key="11">
    <source>
        <dbReference type="Proteomes" id="UP000316659"/>
    </source>
</evidence>
<feature type="transmembrane region" description="Helical" evidence="9">
    <location>
        <begin position="189"/>
        <end position="206"/>
    </location>
</feature>
<accession>A0A4Y4E941</accession>
<evidence type="ECO:0000256" key="6">
    <source>
        <dbReference type="ARBA" id="ARBA00022989"/>
    </source>
</evidence>
<sequence>MTDASTGTTTSGTPRTATTTPGPAAGTRGPLTLDAGDAARVATFAALIAALGMPGSVALFGNAVPITLQTLGVMLAGTILGAWRGALAVATFLALAAAGLPVLAGGRGGLGAFVGPSAGYLVGFLVGAAVVGRLVDRLRRVAFVGVLVACLVGGVAVVYAFGVPVQALVTGVPLATTAQLSLAFVPGDVLKALAAAAITVGVVRAYPAARRSGRSAGRPTAADRASS</sequence>
<keyword evidence="7 9" id="KW-0472">Membrane</keyword>
<feature type="transmembrane region" description="Helical" evidence="9">
    <location>
        <begin position="118"/>
        <end position="135"/>
    </location>
</feature>
<evidence type="ECO:0000256" key="7">
    <source>
        <dbReference type="ARBA" id="ARBA00023136"/>
    </source>
</evidence>
<feature type="transmembrane region" description="Helical" evidence="9">
    <location>
        <begin position="41"/>
        <end position="61"/>
    </location>
</feature>
<dbReference type="RefSeq" id="WP_141391369.1">
    <property type="nucleotide sequence ID" value="NZ_BJNZ01000049.1"/>
</dbReference>
<keyword evidence="5 9" id="KW-0812">Transmembrane</keyword>
<comment type="similarity">
    <text evidence="2">Belongs to the BioY family.</text>
</comment>
<organism evidence="10 11">
    <name type="scientific">Cellulosimicrobium cellulans</name>
    <name type="common">Arthrobacter luteus</name>
    <dbReference type="NCBI Taxonomy" id="1710"/>
    <lineage>
        <taxon>Bacteria</taxon>
        <taxon>Bacillati</taxon>
        <taxon>Actinomycetota</taxon>
        <taxon>Actinomycetes</taxon>
        <taxon>Micrococcales</taxon>
        <taxon>Promicromonosporaceae</taxon>
        <taxon>Cellulosimicrobium</taxon>
    </lineage>
</organism>
<dbReference type="Proteomes" id="UP000316659">
    <property type="component" value="Unassembled WGS sequence"/>
</dbReference>
<keyword evidence="6 9" id="KW-1133">Transmembrane helix</keyword>
<evidence type="ECO:0000256" key="5">
    <source>
        <dbReference type="ARBA" id="ARBA00022692"/>
    </source>
</evidence>
<keyword evidence="4" id="KW-1003">Cell membrane</keyword>
<feature type="transmembrane region" description="Helical" evidence="9">
    <location>
        <begin position="73"/>
        <end position="98"/>
    </location>
</feature>
<feature type="region of interest" description="Disordered" evidence="8">
    <location>
        <begin position="1"/>
        <end position="29"/>
    </location>
</feature>
<dbReference type="Gene3D" id="1.10.1760.20">
    <property type="match status" value="1"/>
</dbReference>
<evidence type="ECO:0000256" key="1">
    <source>
        <dbReference type="ARBA" id="ARBA00004651"/>
    </source>
</evidence>
<dbReference type="EMBL" id="BJNZ01000049">
    <property type="protein sequence ID" value="GED11998.1"/>
    <property type="molecule type" value="Genomic_DNA"/>
</dbReference>
<proteinExistence type="inferred from homology"/>
<dbReference type="AlphaFoldDB" id="A0A4Y4E941"/>
<gene>
    <name evidence="10" type="ORF">CCE02nite_39970</name>
</gene>